<dbReference type="Pfam" id="PF00177">
    <property type="entry name" value="Ribosomal_S7"/>
    <property type="match status" value="1"/>
</dbReference>
<dbReference type="InterPro" id="IPR023798">
    <property type="entry name" value="Ribosomal_uS7_dom"/>
</dbReference>
<organism evidence="6 7">
    <name type="scientific">Oculimacula yallundae</name>
    <dbReference type="NCBI Taxonomy" id="86028"/>
    <lineage>
        <taxon>Eukaryota</taxon>
        <taxon>Fungi</taxon>
        <taxon>Dikarya</taxon>
        <taxon>Ascomycota</taxon>
        <taxon>Pezizomycotina</taxon>
        <taxon>Leotiomycetes</taxon>
        <taxon>Helotiales</taxon>
        <taxon>Ploettnerulaceae</taxon>
        <taxon>Oculimacula</taxon>
    </lineage>
</organism>
<evidence type="ECO:0000256" key="1">
    <source>
        <dbReference type="ARBA" id="ARBA00007151"/>
    </source>
</evidence>
<dbReference type="CDD" id="cd14868">
    <property type="entry name" value="uS7_Mitochondria_Fungi"/>
    <property type="match status" value="1"/>
</dbReference>
<dbReference type="EMBL" id="JAZHXI010000001">
    <property type="protein sequence ID" value="KAL2075623.1"/>
    <property type="molecule type" value="Genomic_DNA"/>
</dbReference>
<dbReference type="Proteomes" id="UP001595075">
    <property type="component" value="Unassembled WGS sequence"/>
</dbReference>
<name>A0ABR4D1X6_9HELO</name>
<comment type="caution">
    <text evidence="6">The sequence shown here is derived from an EMBL/GenBank/DDBJ whole genome shotgun (WGS) entry which is preliminary data.</text>
</comment>
<keyword evidence="2" id="KW-0689">Ribosomal protein</keyword>
<evidence type="ECO:0000313" key="6">
    <source>
        <dbReference type="EMBL" id="KAL2075623.1"/>
    </source>
</evidence>
<evidence type="ECO:0000256" key="3">
    <source>
        <dbReference type="ARBA" id="ARBA00023274"/>
    </source>
</evidence>
<dbReference type="PANTHER" id="PTHR42030:SF1">
    <property type="entry name" value="DRBM DOMAIN-CONTAINING PROTEIN"/>
    <property type="match status" value="1"/>
</dbReference>
<evidence type="ECO:0000313" key="7">
    <source>
        <dbReference type="Proteomes" id="UP001595075"/>
    </source>
</evidence>
<evidence type="ECO:0000256" key="2">
    <source>
        <dbReference type="ARBA" id="ARBA00022980"/>
    </source>
</evidence>
<gene>
    <name evidence="6" type="ORF">VTL71DRAFT_566</name>
</gene>
<dbReference type="InterPro" id="IPR047988">
    <property type="entry name" value="Ribosomal_uS7m_fungi"/>
</dbReference>
<proteinExistence type="inferred from homology"/>
<dbReference type="CDD" id="cd00048">
    <property type="entry name" value="DSRM_SF"/>
    <property type="match status" value="1"/>
</dbReference>
<accession>A0ABR4D1X6</accession>
<evidence type="ECO:0000259" key="5">
    <source>
        <dbReference type="Pfam" id="PF00177"/>
    </source>
</evidence>
<reference evidence="6 7" key="1">
    <citation type="journal article" date="2024" name="Commun. Biol.">
        <title>Comparative genomic analysis of thermophilic fungi reveals convergent evolutionary adaptations and gene losses.</title>
        <authorList>
            <person name="Steindorff A.S."/>
            <person name="Aguilar-Pontes M.V."/>
            <person name="Robinson A.J."/>
            <person name="Andreopoulos B."/>
            <person name="LaButti K."/>
            <person name="Kuo A."/>
            <person name="Mondo S."/>
            <person name="Riley R."/>
            <person name="Otillar R."/>
            <person name="Haridas S."/>
            <person name="Lipzen A."/>
            <person name="Grimwood J."/>
            <person name="Schmutz J."/>
            <person name="Clum A."/>
            <person name="Reid I.D."/>
            <person name="Moisan M.C."/>
            <person name="Butler G."/>
            <person name="Nguyen T.T.M."/>
            <person name="Dewar K."/>
            <person name="Conant G."/>
            <person name="Drula E."/>
            <person name="Henrissat B."/>
            <person name="Hansel C."/>
            <person name="Singer S."/>
            <person name="Hutchinson M.I."/>
            <person name="de Vries R.P."/>
            <person name="Natvig D.O."/>
            <person name="Powell A.J."/>
            <person name="Tsang A."/>
            <person name="Grigoriev I.V."/>
        </authorList>
    </citation>
    <scope>NUCLEOTIDE SEQUENCE [LARGE SCALE GENOMIC DNA]</scope>
    <source>
        <strain evidence="6 7">CBS 494.80</strain>
    </source>
</reference>
<dbReference type="InterPro" id="IPR036823">
    <property type="entry name" value="Ribosomal_uS7_dom_sf"/>
</dbReference>
<feature type="domain" description="Small ribosomal subunit protein uS7" evidence="5">
    <location>
        <begin position="227"/>
        <end position="384"/>
    </location>
</feature>
<keyword evidence="3" id="KW-0687">Ribonucleoprotein</keyword>
<dbReference type="Gene3D" id="1.10.455.10">
    <property type="entry name" value="Ribosomal protein S7 domain"/>
    <property type="match status" value="1"/>
</dbReference>
<dbReference type="SUPFAM" id="SSF54768">
    <property type="entry name" value="dsRNA-binding domain-like"/>
    <property type="match status" value="1"/>
</dbReference>
<keyword evidence="7" id="KW-1185">Reference proteome</keyword>
<protein>
    <recommendedName>
        <fullName evidence="5">Small ribosomal subunit protein uS7 domain-containing protein</fullName>
    </recommendedName>
</protein>
<comment type="similarity">
    <text evidence="1">Belongs to the universal ribosomal protein uS7 family.</text>
</comment>
<evidence type="ECO:0000256" key="4">
    <source>
        <dbReference type="SAM" id="MobiDB-lite"/>
    </source>
</evidence>
<feature type="compositionally biased region" description="Basic and acidic residues" evidence="4">
    <location>
        <begin position="119"/>
        <end position="133"/>
    </location>
</feature>
<dbReference type="SUPFAM" id="SSF47973">
    <property type="entry name" value="Ribosomal protein S7"/>
    <property type="match status" value="1"/>
</dbReference>
<feature type="region of interest" description="Disordered" evidence="4">
    <location>
        <begin position="82"/>
        <end position="151"/>
    </location>
</feature>
<dbReference type="PANTHER" id="PTHR42030">
    <property type="entry name" value="DRBM DOMAIN-CONTAINING PROTEIN"/>
    <property type="match status" value="1"/>
</dbReference>
<feature type="compositionally biased region" description="Polar residues" evidence="4">
    <location>
        <begin position="82"/>
        <end position="96"/>
    </location>
</feature>
<sequence>MSYSSYSSVPATWQERLEVEKCREVNFHPPVFQIMSDRRGGRTAWSSTVTVQGQAIQARFWYDGDHVNNAKEDAAEVALKHISTSGPSSPTQSRSVASRRAFADDKAPPGPNEGQLGHVSEETIDINKIKGETTPDIGQGTPVQEIIERDPESIEHAPEIVKEEMENPKSKKADAADTTSFANLLALGQLQNISTGGRATDPVNLGHKFGLPELPLPSNGNLKYRYDPVVTQVTSLLMKDGKLSAAQRNMSFILNQLRTASPPNTNPAYPLLPGTPPPSHLPLNPIGYLTAAIDSVAPLLRIKSIRGAAGGGAALQIPVPLGLRQRRRQAVQWIIDAASKKSSRGSGKGQFAQRVADEIISVVEGKSSAWEKRALIHKTGTSARANLMKKTYRKRI</sequence>